<keyword evidence="10" id="KW-1185">Reference proteome</keyword>
<comment type="caution">
    <text evidence="9">The sequence shown here is derived from an EMBL/GenBank/DDBJ whole genome shotgun (WGS) entry which is preliminary data.</text>
</comment>
<dbReference type="Pfam" id="PF00720">
    <property type="entry name" value="SSI"/>
    <property type="match status" value="1"/>
</dbReference>
<keyword evidence="3" id="KW-0964">Secreted</keyword>
<reference evidence="10" key="1">
    <citation type="journal article" date="2019" name="Int. J. Syst. Evol. Microbiol.">
        <title>The Global Catalogue of Microorganisms (GCM) 10K type strain sequencing project: providing services to taxonomists for standard genome sequencing and annotation.</title>
        <authorList>
            <consortium name="The Broad Institute Genomics Platform"/>
            <consortium name="The Broad Institute Genome Sequencing Center for Infectious Disease"/>
            <person name="Wu L."/>
            <person name="Ma J."/>
        </authorList>
    </citation>
    <scope>NUCLEOTIDE SEQUENCE [LARGE SCALE GENOMIC DNA]</scope>
    <source>
        <strain evidence="10">JCM 18324</strain>
    </source>
</reference>
<feature type="signal peptide" evidence="7">
    <location>
        <begin position="1"/>
        <end position="24"/>
    </location>
</feature>
<evidence type="ECO:0000256" key="4">
    <source>
        <dbReference type="ARBA" id="ARBA00022690"/>
    </source>
</evidence>
<keyword evidence="5" id="KW-0722">Serine protease inhibitor</keyword>
<dbReference type="SUPFAM" id="SSF55399">
    <property type="entry name" value="Subtilisin inhibitor"/>
    <property type="match status" value="1"/>
</dbReference>
<evidence type="ECO:0000313" key="10">
    <source>
        <dbReference type="Proteomes" id="UP001501147"/>
    </source>
</evidence>
<sequence>MLRRLALTAAVSAAALGAAAPAPAAVADPLPLPLPVLGLTGDAPGPARTAPDELTVVVSKTGYARTDGRYRLECDPVGGTHPAARSACARLDEIARSGRDPFAPVPRGRMCTQQFGGSATARITGTWQGRPVDASFDRSNGCEISRWRSLEPVLPNTGP</sequence>
<keyword evidence="7" id="KW-0732">Signal</keyword>
<keyword evidence="6" id="KW-1015">Disulfide bond</keyword>
<evidence type="ECO:0000256" key="6">
    <source>
        <dbReference type="ARBA" id="ARBA00023157"/>
    </source>
</evidence>
<proteinExistence type="inferred from homology"/>
<evidence type="ECO:0000256" key="7">
    <source>
        <dbReference type="SAM" id="SignalP"/>
    </source>
</evidence>
<organism evidence="9 10">
    <name type="scientific">Streptomyces sanyensis</name>
    <dbReference type="NCBI Taxonomy" id="568869"/>
    <lineage>
        <taxon>Bacteria</taxon>
        <taxon>Bacillati</taxon>
        <taxon>Actinomycetota</taxon>
        <taxon>Actinomycetes</taxon>
        <taxon>Kitasatosporales</taxon>
        <taxon>Streptomycetaceae</taxon>
        <taxon>Streptomyces</taxon>
    </lineage>
</organism>
<evidence type="ECO:0000256" key="5">
    <source>
        <dbReference type="ARBA" id="ARBA00022900"/>
    </source>
</evidence>
<dbReference type="PROSITE" id="PS00999">
    <property type="entry name" value="SSI"/>
    <property type="match status" value="1"/>
</dbReference>
<comment type="similarity">
    <text evidence="2">Belongs to the protease inhibitor I16 (SSI) family.</text>
</comment>
<evidence type="ECO:0000313" key="9">
    <source>
        <dbReference type="EMBL" id="GAA4797027.1"/>
    </source>
</evidence>
<evidence type="ECO:0000256" key="2">
    <source>
        <dbReference type="ARBA" id="ARBA00010472"/>
    </source>
</evidence>
<dbReference type="Proteomes" id="UP001501147">
    <property type="component" value="Unassembled WGS sequence"/>
</dbReference>
<dbReference type="InterPro" id="IPR023549">
    <property type="entry name" value="Subtilisin_inhibitor"/>
</dbReference>
<dbReference type="EMBL" id="BAABJV010000031">
    <property type="protein sequence ID" value="GAA4797027.1"/>
    <property type="molecule type" value="Genomic_DNA"/>
</dbReference>
<protein>
    <recommendedName>
        <fullName evidence="8">Subtilisin inhibitor domain-containing protein</fullName>
    </recommendedName>
</protein>
<keyword evidence="4" id="KW-0646">Protease inhibitor</keyword>
<gene>
    <name evidence="9" type="ORF">GCM10023329_57540</name>
</gene>
<evidence type="ECO:0000256" key="1">
    <source>
        <dbReference type="ARBA" id="ARBA00004613"/>
    </source>
</evidence>
<feature type="chain" id="PRO_5046768021" description="Subtilisin inhibitor domain-containing protein" evidence="7">
    <location>
        <begin position="25"/>
        <end position="159"/>
    </location>
</feature>
<feature type="domain" description="Subtilisin inhibitor" evidence="8">
    <location>
        <begin position="54"/>
        <end position="134"/>
    </location>
</feature>
<evidence type="ECO:0000256" key="3">
    <source>
        <dbReference type="ARBA" id="ARBA00022525"/>
    </source>
</evidence>
<name>A0ABP9BKQ8_9ACTN</name>
<accession>A0ABP9BKQ8</accession>
<dbReference type="InterPro" id="IPR020054">
    <property type="entry name" value="Prot_inh_SSI_I16_CS"/>
</dbReference>
<evidence type="ECO:0000259" key="8">
    <source>
        <dbReference type="Pfam" id="PF00720"/>
    </source>
</evidence>
<dbReference type="RefSeq" id="WP_345616440.1">
    <property type="nucleotide sequence ID" value="NZ_BAABJV010000031.1"/>
</dbReference>
<dbReference type="InterPro" id="IPR036819">
    <property type="entry name" value="Subtilisin_inhibitor-like_sf"/>
</dbReference>
<comment type="subcellular location">
    <subcellularLocation>
        <location evidence="1">Secreted</location>
    </subcellularLocation>
</comment>
<dbReference type="Gene3D" id="3.30.350.10">
    <property type="entry name" value="Subtilisin inhibitor-like"/>
    <property type="match status" value="1"/>
</dbReference>